<dbReference type="Proteomes" id="UP001589645">
    <property type="component" value="Unassembled WGS sequence"/>
</dbReference>
<name>A0ABV5HJH9_9VIBR</name>
<reference evidence="1 2" key="1">
    <citation type="submission" date="2024-09" db="EMBL/GenBank/DDBJ databases">
        <authorList>
            <person name="Sun Q."/>
            <person name="Mori K."/>
        </authorList>
    </citation>
    <scope>NUCLEOTIDE SEQUENCE [LARGE SCALE GENOMIC DNA]</scope>
    <source>
        <strain evidence="1 2">CECT 8064</strain>
    </source>
</reference>
<evidence type="ECO:0000313" key="1">
    <source>
        <dbReference type="EMBL" id="MFB9134363.1"/>
    </source>
</evidence>
<evidence type="ECO:0000313" key="2">
    <source>
        <dbReference type="Proteomes" id="UP001589645"/>
    </source>
</evidence>
<accession>A0ABV5HJH9</accession>
<dbReference type="EMBL" id="JBHMEP010000001">
    <property type="protein sequence ID" value="MFB9134363.1"/>
    <property type="molecule type" value="Genomic_DNA"/>
</dbReference>
<organism evidence="1 2">
    <name type="scientific">Vibrio olivae</name>
    <dbReference type="NCBI Taxonomy" id="1243002"/>
    <lineage>
        <taxon>Bacteria</taxon>
        <taxon>Pseudomonadati</taxon>
        <taxon>Pseudomonadota</taxon>
        <taxon>Gammaproteobacteria</taxon>
        <taxon>Vibrionales</taxon>
        <taxon>Vibrionaceae</taxon>
        <taxon>Vibrio</taxon>
    </lineage>
</organism>
<dbReference type="RefSeq" id="WP_390190222.1">
    <property type="nucleotide sequence ID" value="NZ_JBHMEP010000001.1"/>
</dbReference>
<gene>
    <name evidence="1" type="ORF">ACFFUV_05175</name>
</gene>
<protein>
    <submittedName>
        <fullName evidence="1">Uncharacterized protein</fullName>
    </submittedName>
</protein>
<proteinExistence type="predicted"/>
<sequence length="74" mass="8561">MKRATNSYRLQLIKEVAVKQQRLHSGDPMAAYIQDLLDHKPQGVSQEVELNRRFAGCHFDEHIGGWVSDRWGLK</sequence>
<comment type="caution">
    <text evidence="1">The sequence shown here is derived from an EMBL/GenBank/DDBJ whole genome shotgun (WGS) entry which is preliminary data.</text>
</comment>
<keyword evidence="2" id="KW-1185">Reference proteome</keyword>